<protein>
    <submittedName>
        <fullName evidence="2">DUF4245 family protein</fullName>
    </submittedName>
</protein>
<comment type="caution">
    <text evidence="2">The sequence shown here is derived from an EMBL/GenBank/DDBJ whole genome shotgun (WGS) entry which is preliminary data.</text>
</comment>
<evidence type="ECO:0000313" key="3">
    <source>
        <dbReference type="Proteomes" id="UP001597453"/>
    </source>
</evidence>
<dbReference type="EMBL" id="JBHUNF010000001">
    <property type="protein sequence ID" value="MFD2674261.1"/>
    <property type="molecule type" value="Genomic_DNA"/>
</dbReference>
<keyword evidence="3" id="KW-1185">Reference proteome</keyword>
<keyword evidence="1" id="KW-0472">Membrane</keyword>
<organism evidence="2 3">
    <name type="scientific">Gulosibacter bifidus</name>
    <dbReference type="NCBI Taxonomy" id="272239"/>
    <lineage>
        <taxon>Bacteria</taxon>
        <taxon>Bacillati</taxon>
        <taxon>Actinomycetota</taxon>
        <taxon>Actinomycetes</taxon>
        <taxon>Micrococcales</taxon>
        <taxon>Microbacteriaceae</taxon>
        <taxon>Gulosibacter</taxon>
    </lineage>
</organism>
<dbReference type="RefSeq" id="WP_066057554.1">
    <property type="nucleotide sequence ID" value="NZ_JBHUNF010000001.1"/>
</dbReference>
<accession>A0ABW5RHU7</accession>
<sequence length="213" mass="23462">MAKNERPIVAELGRPETPEETAERLAENSRKYRARKTIQNLIAALGVTVLTVLVLVLIVPRNDNPRQDYVDYANVAAEAQPGAAQTLVVPKLGEQWKSNQAELRRGADKVAEWYIGLLKVEGDRADAMVGVRQGIAANETWTYTKVGQRPPTGTEEIGGKTWTVYDYSTLERDEVGNNGYVLSLEQNGSVYIIFSSHGPELVHEVAEAVTAEL</sequence>
<proteinExistence type="predicted"/>
<keyword evidence="1" id="KW-0812">Transmembrane</keyword>
<name>A0ABW5RHU7_9MICO</name>
<feature type="transmembrane region" description="Helical" evidence="1">
    <location>
        <begin position="40"/>
        <end position="59"/>
    </location>
</feature>
<keyword evidence="1" id="KW-1133">Transmembrane helix</keyword>
<reference evidence="3" key="1">
    <citation type="journal article" date="2019" name="Int. J. Syst. Evol. Microbiol.">
        <title>The Global Catalogue of Microorganisms (GCM) 10K type strain sequencing project: providing services to taxonomists for standard genome sequencing and annotation.</title>
        <authorList>
            <consortium name="The Broad Institute Genomics Platform"/>
            <consortium name="The Broad Institute Genome Sequencing Center for Infectious Disease"/>
            <person name="Wu L."/>
            <person name="Ma J."/>
        </authorList>
    </citation>
    <scope>NUCLEOTIDE SEQUENCE [LARGE SCALE GENOMIC DNA]</scope>
    <source>
        <strain evidence="3">TISTR 1511</strain>
    </source>
</reference>
<evidence type="ECO:0000313" key="2">
    <source>
        <dbReference type="EMBL" id="MFD2674261.1"/>
    </source>
</evidence>
<evidence type="ECO:0000256" key="1">
    <source>
        <dbReference type="SAM" id="Phobius"/>
    </source>
</evidence>
<dbReference type="InterPro" id="IPR025339">
    <property type="entry name" value="DUF4245"/>
</dbReference>
<dbReference type="Pfam" id="PF14030">
    <property type="entry name" value="DUF4245"/>
    <property type="match status" value="1"/>
</dbReference>
<gene>
    <name evidence="2" type="ORF">ACFSUQ_02960</name>
</gene>
<dbReference type="Proteomes" id="UP001597453">
    <property type="component" value="Unassembled WGS sequence"/>
</dbReference>